<feature type="compositionally biased region" description="Pro residues" evidence="1">
    <location>
        <begin position="640"/>
        <end position="658"/>
    </location>
</feature>
<feature type="signal peptide" evidence="2">
    <location>
        <begin position="1"/>
        <end position="28"/>
    </location>
</feature>
<feature type="region of interest" description="Disordered" evidence="1">
    <location>
        <begin position="774"/>
        <end position="793"/>
    </location>
</feature>
<feature type="region of interest" description="Disordered" evidence="1">
    <location>
        <begin position="79"/>
        <end position="116"/>
    </location>
</feature>
<feature type="region of interest" description="Disordered" evidence="1">
    <location>
        <begin position="1021"/>
        <end position="1063"/>
    </location>
</feature>
<dbReference type="Proteomes" id="UP001642540">
    <property type="component" value="Unassembled WGS sequence"/>
</dbReference>
<keyword evidence="2" id="KW-0732">Signal</keyword>
<feature type="region of interest" description="Disordered" evidence="1">
    <location>
        <begin position="424"/>
        <end position="445"/>
    </location>
</feature>
<feature type="chain" id="PRO_5045752771" evidence="2">
    <location>
        <begin position="29"/>
        <end position="1179"/>
    </location>
</feature>
<feature type="compositionally biased region" description="Low complexity" evidence="1">
    <location>
        <begin position="659"/>
        <end position="669"/>
    </location>
</feature>
<name>A0ABP1QTT9_9HEXA</name>
<feature type="compositionally biased region" description="Low complexity" evidence="1">
    <location>
        <begin position="279"/>
        <end position="300"/>
    </location>
</feature>
<reference evidence="3 4" key="1">
    <citation type="submission" date="2024-08" db="EMBL/GenBank/DDBJ databases">
        <authorList>
            <person name="Cucini C."/>
            <person name="Frati F."/>
        </authorList>
    </citation>
    <scope>NUCLEOTIDE SEQUENCE [LARGE SCALE GENOMIC DNA]</scope>
</reference>
<dbReference type="InterPro" id="IPR051425">
    <property type="entry name" value="Formin_Homology"/>
</dbReference>
<dbReference type="EMBL" id="CAXLJM020000046">
    <property type="protein sequence ID" value="CAL8111088.1"/>
    <property type="molecule type" value="Genomic_DNA"/>
</dbReference>
<evidence type="ECO:0000256" key="1">
    <source>
        <dbReference type="SAM" id="MobiDB-lite"/>
    </source>
</evidence>
<feature type="region of interest" description="Disordered" evidence="1">
    <location>
        <begin position="242"/>
        <end position="266"/>
    </location>
</feature>
<feature type="region of interest" description="Disordered" evidence="1">
    <location>
        <begin position="279"/>
        <end position="349"/>
    </location>
</feature>
<proteinExistence type="predicted"/>
<evidence type="ECO:0000313" key="4">
    <source>
        <dbReference type="Proteomes" id="UP001642540"/>
    </source>
</evidence>
<feature type="compositionally biased region" description="Pro residues" evidence="1">
    <location>
        <begin position="591"/>
        <end position="631"/>
    </location>
</feature>
<feature type="compositionally biased region" description="Low complexity" evidence="1">
    <location>
        <begin position="424"/>
        <end position="436"/>
    </location>
</feature>
<feature type="compositionally biased region" description="Pro residues" evidence="1">
    <location>
        <begin position="1047"/>
        <end position="1063"/>
    </location>
</feature>
<evidence type="ECO:0000313" key="3">
    <source>
        <dbReference type="EMBL" id="CAL8111088.1"/>
    </source>
</evidence>
<feature type="compositionally biased region" description="Gly residues" evidence="1">
    <location>
        <begin position="250"/>
        <end position="259"/>
    </location>
</feature>
<feature type="compositionally biased region" description="Polar residues" evidence="1">
    <location>
        <begin position="570"/>
        <end position="581"/>
    </location>
</feature>
<comment type="caution">
    <text evidence="3">The sequence shown here is derived from an EMBL/GenBank/DDBJ whole genome shotgun (WGS) entry which is preliminary data.</text>
</comment>
<gene>
    <name evidence="3" type="ORF">ODALV1_LOCUS14716</name>
</gene>
<protein>
    <submittedName>
        <fullName evidence="3">Uncharacterized protein</fullName>
    </submittedName>
</protein>
<feature type="compositionally biased region" description="Polar residues" evidence="1">
    <location>
        <begin position="692"/>
        <end position="705"/>
    </location>
</feature>
<feature type="region of interest" description="Disordered" evidence="1">
    <location>
        <begin position="570"/>
        <end position="749"/>
    </location>
</feature>
<dbReference type="PANTHER" id="PTHR45725">
    <property type="entry name" value="FORMIN HOMOLOGY 2 FAMILY MEMBER"/>
    <property type="match status" value="1"/>
</dbReference>
<keyword evidence="4" id="KW-1185">Reference proteome</keyword>
<organism evidence="3 4">
    <name type="scientific">Orchesella dallaii</name>
    <dbReference type="NCBI Taxonomy" id="48710"/>
    <lineage>
        <taxon>Eukaryota</taxon>
        <taxon>Metazoa</taxon>
        <taxon>Ecdysozoa</taxon>
        <taxon>Arthropoda</taxon>
        <taxon>Hexapoda</taxon>
        <taxon>Collembola</taxon>
        <taxon>Entomobryomorpha</taxon>
        <taxon>Entomobryoidea</taxon>
        <taxon>Orchesellidae</taxon>
        <taxon>Orchesellinae</taxon>
        <taxon>Orchesella</taxon>
    </lineage>
</organism>
<feature type="compositionally biased region" description="Polar residues" evidence="1">
    <location>
        <begin position="95"/>
        <end position="111"/>
    </location>
</feature>
<sequence>MRLPKFTTCLLSPLIICLVLQLVKCVQSADYRTFDVASGGLREIAKQDSIPGGLTLPQAQFASRTGSLDIRSRYWSKTRRDEYPEEQDDDPYYSAPSQNDGDDFTQGQPEYTTDEPHVTVDREDNEHTVTINMPRMERTGGRDHMIKKFVIQPVIQYVVQYDKRTQREPREETSGTQYEEYEGIEGQDRMRSDHEGRVDRLFNDVNANFDGYWGNEENGVGGGNNAVYQEAQNGDSSLYGGNSNSFEFGGSSGNGGNSGGWNAVNQQNQAPGVNAHVSWSYGANENNNNNGGSSSIVSTSHGGGGSNGMSLSDAVQVSNAHQHQQHQPALQNNMQMYGPPSRQDDGGAMGGYQMGMMEGNQMGMTEANQMGMMSGSGGSGSMTSSNSGMGIGGGYMSDGMMQSQGGSSQNNEGMMPQAPAMGMGMSSGQPSMNSGPPQSPRPTYGPPGMIPGEPMGISNPQMMMPMSTVPQMQMPMPTAPQMPMPVAPQMQMPVAPQIQMSAAPQMPVPTTPQMPIMQAAPQIQPGSQMSMSAVPQMQAHQPMQIHMQQPQQVIQAPPPTAKEVSASVNFGFSNYGQSSPGMSHPQQNYGPPAPQQQPNYGPPPPQQQPNYGPPPPQQQPNYGPPPPPSYGPPAQQQPPSYGPPVPQQPPSYGPPAPQQQPQSAQNYGPPASQPQQTQPVSNSNGGEVGSPGSPSKPSQTETASASGGGGSEGYGPPEEPPKGNKGWKGKPGGDNRRPKRPRGGKSFMHSLRNIPKLPASIGGHLSFMFSTGFGKGRRGRGKPGGGVDGKNGNKTAIEKEQVSDHILNILGLTVNQHRGHSLNISQNSTNPILMWEQLGNQSSLDHLSHLPIILAQGGTLEDINTTTHLPDNTTLGVRDEAALGSSSTVDVITKNDTEVVINPPMIRNNSTTPTTTVNNVTQSNQILMTASLNEAERQVLHITMSSSSSTTQLPLMTTTTRLKTQVLIAIPSTPPPPTTTTTNPPLPLHFLPTLTTSKSPMLRVNSSIPLPFMVTKLQTLYPLPPSKPRQGRKRRPPTPSPQKQFFPLPPRNTPPSPPNFHPTPYDPVQEYINYNLSNNILHLEEPYVPPKNSSITKANILAYYTEPNFGDPVKIKFDPLIHDALQAAFRHDNIYYHSDGFTVKRKRSRLYVPSYIDVRSRSNFNTTSKTNLQNKNSSK</sequence>
<feature type="compositionally biased region" description="Polar residues" evidence="1">
    <location>
        <begin position="308"/>
        <end position="320"/>
    </location>
</feature>
<feature type="compositionally biased region" description="Polar residues" evidence="1">
    <location>
        <begin position="673"/>
        <end position="685"/>
    </location>
</feature>
<accession>A0ABP1QTT9</accession>
<evidence type="ECO:0000256" key="2">
    <source>
        <dbReference type="SAM" id="SignalP"/>
    </source>
</evidence>